<name>A0A6M2B655_9GAMM</name>
<dbReference type="GO" id="GO:0016747">
    <property type="term" value="F:acyltransferase activity, transferring groups other than amino-acyl groups"/>
    <property type="evidence" value="ECO:0007669"/>
    <property type="project" value="InterPro"/>
</dbReference>
<dbReference type="SUPFAM" id="SSF55729">
    <property type="entry name" value="Acyl-CoA N-acyltransferases (Nat)"/>
    <property type="match status" value="1"/>
</dbReference>
<keyword evidence="2" id="KW-0808">Transferase</keyword>
<dbReference type="PANTHER" id="PTHR43792:SF1">
    <property type="entry name" value="N-ACETYLTRANSFERASE DOMAIN-CONTAINING PROTEIN"/>
    <property type="match status" value="1"/>
</dbReference>
<comment type="caution">
    <text evidence="2">The sequence shown here is derived from an EMBL/GenBank/DDBJ whole genome shotgun (WGS) entry which is preliminary data.</text>
</comment>
<keyword evidence="3" id="KW-1185">Reference proteome</keyword>
<reference evidence="2 3" key="2">
    <citation type="submission" date="2020-03" db="EMBL/GenBank/DDBJ databases">
        <title>Rahnella aceri sp. nov., isoated from traditional Jeju Makgeolli.</title>
        <authorList>
            <person name="Kim I.S."/>
            <person name="Jeon D."/>
        </authorList>
    </citation>
    <scope>NUCLEOTIDE SEQUENCE [LARGE SCALE GENOMIC DNA]</scope>
    <source>
        <strain evidence="2 3">Lac-M11</strain>
    </source>
</reference>
<organism evidence="2 3">
    <name type="scientific">Rahnella contaminans</name>
    <dbReference type="NCBI Taxonomy" id="2703882"/>
    <lineage>
        <taxon>Bacteria</taxon>
        <taxon>Pseudomonadati</taxon>
        <taxon>Pseudomonadota</taxon>
        <taxon>Gammaproteobacteria</taxon>
        <taxon>Enterobacterales</taxon>
        <taxon>Yersiniaceae</taxon>
        <taxon>Rahnella</taxon>
    </lineage>
</organism>
<dbReference type="AlphaFoldDB" id="A0A6M2B655"/>
<dbReference type="InterPro" id="IPR016181">
    <property type="entry name" value="Acyl_CoA_acyltransferase"/>
</dbReference>
<dbReference type="InterPro" id="IPR051531">
    <property type="entry name" value="N-acetyltransferase"/>
</dbReference>
<accession>A0A6M2B655</accession>
<gene>
    <name evidence="2" type="ORF">GW579_17195</name>
</gene>
<evidence type="ECO:0000259" key="1">
    <source>
        <dbReference type="PROSITE" id="PS51186"/>
    </source>
</evidence>
<dbReference type="Gene3D" id="3.40.630.30">
    <property type="match status" value="1"/>
</dbReference>
<dbReference type="EMBL" id="JAADJS010000003">
    <property type="protein sequence ID" value="NGX88816.1"/>
    <property type="molecule type" value="Genomic_DNA"/>
</dbReference>
<sequence length="182" mass="21276">MILLASPLLSLRHFEHDDLDAFTRYRQDPAVARYQSWEYFTRPQAELLFEQMNEIPFGTPDNWFQIAIEHAESGMVGDFGLHFVDDYQVELGITLDPKWQGKGIAKSALNLLLTYLFDHLKKHRVYAVTDIRNHGSYRLFESAGFRREGCFLENCFLKGEWCSEYLYALLASEWEVRNIVGK</sequence>
<feature type="domain" description="N-acetyltransferase" evidence="1">
    <location>
        <begin position="9"/>
        <end position="172"/>
    </location>
</feature>
<dbReference type="PROSITE" id="PS51186">
    <property type="entry name" value="GNAT"/>
    <property type="match status" value="1"/>
</dbReference>
<dbReference type="PANTHER" id="PTHR43792">
    <property type="entry name" value="GNAT FAMILY, PUTATIVE (AFU_ORTHOLOGUE AFUA_3G00765)-RELATED-RELATED"/>
    <property type="match status" value="1"/>
</dbReference>
<evidence type="ECO:0000313" key="3">
    <source>
        <dbReference type="Proteomes" id="UP000476696"/>
    </source>
</evidence>
<dbReference type="RefSeq" id="WP_165060494.1">
    <property type="nucleotide sequence ID" value="NZ_JAADJS010000003.1"/>
</dbReference>
<protein>
    <submittedName>
        <fullName evidence="2">GNAT family N-acetyltransferase</fullName>
    </submittedName>
</protein>
<evidence type="ECO:0000313" key="2">
    <source>
        <dbReference type="EMBL" id="NGX88816.1"/>
    </source>
</evidence>
<dbReference type="Proteomes" id="UP000476696">
    <property type="component" value="Unassembled WGS sequence"/>
</dbReference>
<dbReference type="InterPro" id="IPR000182">
    <property type="entry name" value="GNAT_dom"/>
</dbReference>
<reference evidence="2 3" key="1">
    <citation type="submission" date="2020-01" db="EMBL/GenBank/DDBJ databases">
        <authorList>
            <person name="Lee S.D."/>
        </authorList>
    </citation>
    <scope>NUCLEOTIDE SEQUENCE [LARGE SCALE GENOMIC DNA]</scope>
    <source>
        <strain evidence="2 3">Lac-M11</strain>
    </source>
</reference>
<dbReference type="Pfam" id="PF13302">
    <property type="entry name" value="Acetyltransf_3"/>
    <property type="match status" value="1"/>
</dbReference>
<proteinExistence type="predicted"/>